<gene>
    <name evidence="7" type="ORF">CSH63_20105</name>
</gene>
<feature type="coiled-coil region" evidence="5">
    <location>
        <begin position="72"/>
        <end position="99"/>
    </location>
</feature>
<evidence type="ECO:0000256" key="5">
    <source>
        <dbReference type="SAM" id="Coils"/>
    </source>
</evidence>
<dbReference type="PANTHER" id="PTHR30563">
    <property type="entry name" value="DNA RECOMBINATION PROTEIN RMUC"/>
    <property type="match status" value="1"/>
</dbReference>
<keyword evidence="3 5" id="KW-0175">Coiled coil</keyword>
<evidence type="ECO:0000256" key="4">
    <source>
        <dbReference type="ARBA" id="ARBA00023172"/>
    </source>
</evidence>
<sequence>MSFATLAVVVLCLAAGGAVGWLAARARAAADIARLEATLAATQAGEGRLEQSMRALSYEATAQSQEAVARAVAPLHDTLRRYEQRVAELERDRVDAYAELREQVRSMSAVSGELRTETKQLVAALRAPQVRGRWGEHQLRRIVEAAGMLEHCDFSEQVTAATDHQGVRPDLVVRLHGGRTVVVDAKAPFDAYLTAMEARDERGRDTHLDAHARHLRAHVDGLAAKSYWSAFDQTPEFVVLFVPADPFLDVALQRDPSLLEHAFARNVVLATPATLVALLRTVAYSWRQEALARNAATVHSLARELYGRLSTLGDHVGKLGSSLSGAVTAYNRAVGSLEARVLVSARKLAELGVSDDELAAPAQVELAPRQPQAPELLSAPSTSAERSTDVDA</sequence>
<dbReference type="RefSeq" id="WP_120571611.1">
    <property type="nucleotide sequence ID" value="NZ_CBDRDI010000005.1"/>
</dbReference>
<evidence type="ECO:0000256" key="3">
    <source>
        <dbReference type="ARBA" id="ARBA00023054"/>
    </source>
</evidence>
<evidence type="ECO:0000256" key="1">
    <source>
        <dbReference type="ARBA" id="ARBA00003416"/>
    </source>
</evidence>
<evidence type="ECO:0000313" key="7">
    <source>
        <dbReference type="EMBL" id="AYF29731.1"/>
    </source>
</evidence>
<comment type="similarity">
    <text evidence="2">Belongs to the RmuC family.</text>
</comment>
<dbReference type="InterPro" id="IPR003798">
    <property type="entry name" value="DNA_recombination_RmuC"/>
</dbReference>
<evidence type="ECO:0000313" key="8">
    <source>
        <dbReference type="Proteomes" id="UP000267804"/>
    </source>
</evidence>
<dbReference type="Proteomes" id="UP000267804">
    <property type="component" value="Chromosome"/>
</dbReference>
<comment type="function">
    <text evidence="1">Involved in DNA recombination.</text>
</comment>
<keyword evidence="4" id="KW-0233">DNA recombination</keyword>
<dbReference type="GO" id="GO:0006310">
    <property type="term" value="P:DNA recombination"/>
    <property type="evidence" value="ECO:0007669"/>
    <property type="project" value="UniProtKB-KW"/>
</dbReference>
<dbReference type="AlphaFoldDB" id="A0A386WNK4"/>
<dbReference type="KEGG" id="mtua:CSH63_20105"/>
<evidence type="ECO:0000256" key="2">
    <source>
        <dbReference type="ARBA" id="ARBA00009840"/>
    </source>
</evidence>
<accession>A0A386WNK4</accession>
<dbReference type="Pfam" id="PF02646">
    <property type="entry name" value="RmuC"/>
    <property type="match status" value="1"/>
</dbReference>
<evidence type="ECO:0000256" key="6">
    <source>
        <dbReference type="SAM" id="MobiDB-lite"/>
    </source>
</evidence>
<protein>
    <submittedName>
        <fullName evidence="7">DNA recombination protein RmuC</fullName>
    </submittedName>
</protein>
<organism evidence="7 8">
    <name type="scientific">Micromonospora tulbaghiae</name>
    <dbReference type="NCBI Taxonomy" id="479978"/>
    <lineage>
        <taxon>Bacteria</taxon>
        <taxon>Bacillati</taxon>
        <taxon>Actinomycetota</taxon>
        <taxon>Actinomycetes</taxon>
        <taxon>Micromonosporales</taxon>
        <taxon>Micromonosporaceae</taxon>
        <taxon>Micromonospora</taxon>
    </lineage>
</organism>
<reference evidence="7 8" key="1">
    <citation type="submission" date="2017-10" db="EMBL/GenBank/DDBJ databases">
        <title>Integration of genomic and chemical information greatly accelerates assignment of the full stereostructure of myelolactone, a potent inhibitor of myeloma from a marine-derived Micromonospora.</title>
        <authorList>
            <person name="Kim M.C."/>
            <person name="Machado H."/>
            <person name="Jensen P.R."/>
            <person name="Fenical W."/>
        </authorList>
    </citation>
    <scope>NUCLEOTIDE SEQUENCE [LARGE SCALE GENOMIC DNA]</scope>
    <source>
        <strain evidence="7 8">CNY-010</strain>
    </source>
</reference>
<proteinExistence type="inferred from homology"/>
<name>A0A386WNK4_9ACTN</name>
<feature type="region of interest" description="Disordered" evidence="6">
    <location>
        <begin position="365"/>
        <end position="392"/>
    </location>
</feature>
<dbReference type="PANTHER" id="PTHR30563:SF0">
    <property type="entry name" value="DNA RECOMBINATION PROTEIN RMUC"/>
    <property type="match status" value="1"/>
</dbReference>
<dbReference type="EMBL" id="CP024087">
    <property type="protein sequence ID" value="AYF29731.1"/>
    <property type="molecule type" value="Genomic_DNA"/>
</dbReference>